<dbReference type="GO" id="GO:0007276">
    <property type="term" value="P:gamete generation"/>
    <property type="evidence" value="ECO:0007669"/>
    <property type="project" value="InterPro"/>
</dbReference>
<dbReference type="GeneTree" id="ENSGT00390000018151"/>
<dbReference type="STRING" id="109280.ENSHCOP00000008158"/>
<dbReference type="OMA" id="SWKFTNS"/>
<dbReference type="GO" id="GO:0000711">
    <property type="term" value="P:meiotic DNA repair synthesis"/>
    <property type="evidence" value="ECO:0007669"/>
    <property type="project" value="InterPro"/>
</dbReference>
<dbReference type="PANTHER" id="PTHR35258:SF1">
    <property type="entry name" value="SPERMATOGENESIS-ASSOCIATED PROTEIN 22"/>
    <property type="match status" value="1"/>
</dbReference>
<dbReference type="GO" id="GO:0007129">
    <property type="term" value="P:homologous chromosome pairing at meiosis"/>
    <property type="evidence" value="ECO:0007669"/>
    <property type="project" value="InterPro"/>
</dbReference>
<accession>A0A3Q2XT98</accession>
<dbReference type="PANTHER" id="PTHR35258">
    <property type="entry name" value="SPERMATOGENESIS-ASSOCIATED PROTEIN 22"/>
    <property type="match status" value="1"/>
</dbReference>
<evidence type="ECO:0000313" key="3">
    <source>
        <dbReference type="Proteomes" id="UP000264820"/>
    </source>
</evidence>
<name>A0A3Q2XT98_HIPCM</name>
<reference evidence="2" key="1">
    <citation type="submission" date="2025-08" db="UniProtKB">
        <authorList>
            <consortium name="Ensembl"/>
        </authorList>
    </citation>
    <scope>IDENTIFICATION</scope>
</reference>
<dbReference type="Proteomes" id="UP000264820">
    <property type="component" value="Unplaced"/>
</dbReference>
<evidence type="ECO:0000313" key="2">
    <source>
        <dbReference type="Ensembl" id="ENSHCOP00000008158.1"/>
    </source>
</evidence>
<reference evidence="2" key="2">
    <citation type="submission" date="2025-09" db="UniProtKB">
        <authorList>
            <consortium name="Ensembl"/>
        </authorList>
    </citation>
    <scope>IDENTIFICATION</scope>
</reference>
<dbReference type="Ensembl" id="ENSHCOT00000000781.1">
    <property type="protein sequence ID" value="ENSHCOP00000008158.1"/>
    <property type="gene ID" value="ENSHCOG00000010358.1"/>
</dbReference>
<dbReference type="InterPro" id="IPR033536">
    <property type="entry name" value="Spata22"/>
</dbReference>
<organism evidence="2 3">
    <name type="scientific">Hippocampus comes</name>
    <name type="common">Tiger tail seahorse</name>
    <dbReference type="NCBI Taxonomy" id="109280"/>
    <lineage>
        <taxon>Eukaryota</taxon>
        <taxon>Metazoa</taxon>
        <taxon>Chordata</taxon>
        <taxon>Craniata</taxon>
        <taxon>Vertebrata</taxon>
        <taxon>Euteleostomi</taxon>
        <taxon>Actinopterygii</taxon>
        <taxon>Neopterygii</taxon>
        <taxon>Teleostei</taxon>
        <taxon>Neoteleostei</taxon>
        <taxon>Acanthomorphata</taxon>
        <taxon>Syngnathiaria</taxon>
        <taxon>Syngnathiformes</taxon>
        <taxon>Syngnathoidei</taxon>
        <taxon>Syngnathidae</taxon>
        <taxon>Hippocampus</taxon>
    </lineage>
</organism>
<feature type="region of interest" description="Disordered" evidence="1">
    <location>
        <begin position="134"/>
        <end position="193"/>
    </location>
</feature>
<protein>
    <submittedName>
        <fullName evidence="2">Spermatogenesis associated 22</fullName>
    </submittedName>
</protein>
<dbReference type="AlphaFoldDB" id="A0A3Q2XT98"/>
<dbReference type="GO" id="GO:0051445">
    <property type="term" value="P:regulation of meiotic cell cycle"/>
    <property type="evidence" value="ECO:0007669"/>
    <property type="project" value="TreeGrafter"/>
</dbReference>
<proteinExistence type="predicted"/>
<evidence type="ECO:0000256" key="1">
    <source>
        <dbReference type="SAM" id="MobiDB-lite"/>
    </source>
</evidence>
<feature type="compositionally biased region" description="Low complexity" evidence="1">
    <location>
        <begin position="135"/>
        <end position="151"/>
    </location>
</feature>
<keyword evidence="3" id="KW-1185">Reference proteome</keyword>
<sequence>MFDIDRGGGVLTGIPGNLKKNKKKNPPVTSFFANILCCLPVPLFNQNKRNRIPLTSTPSENNFFSHTEFMPPNNSPAPCGAPGQVFIQALFTFTARVLEHPVRKMNFCFVLSSKMGTPGNLERQQASGSIFATRQNQYQPSSSSQSASSKQTPHHGFSQMGQQSSCRPANPAQFRSLPRPVGPPSGPAAQTQNQWNFTSSFGPQKPTFVGKSSAINAISVFSVLFFFVEQKSVPKKAPFDNSLRILTAVIDGMKHWSQFKDKVMCFFEIFATLDSAVTIGRHGAKNFLLRDGKEVVQCLFYEHEQELPRLIRGQVYRCVGNYDRVRDVLVCMSIRAAKPSEVRNAQEAIKACDTHMRKLVRLLHEA</sequence>